<evidence type="ECO:0000313" key="1">
    <source>
        <dbReference type="EMBL" id="KAF8730985.1"/>
    </source>
</evidence>
<gene>
    <name evidence="1" type="ORF">HU200_016864</name>
</gene>
<accession>A0A835F7I4</accession>
<comment type="caution">
    <text evidence="1">The sequence shown here is derived from an EMBL/GenBank/DDBJ whole genome shotgun (WGS) entry which is preliminary data.</text>
</comment>
<name>A0A835F7I4_9POAL</name>
<dbReference type="AlphaFoldDB" id="A0A835F7I4"/>
<evidence type="ECO:0008006" key="3">
    <source>
        <dbReference type="Google" id="ProtNLM"/>
    </source>
</evidence>
<proteinExistence type="predicted"/>
<organism evidence="1 2">
    <name type="scientific">Digitaria exilis</name>
    <dbReference type="NCBI Taxonomy" id="1010633"/>
    <lineage>
        <taxon>Eukaryota</taxon>
        <taxon>Viridiplantae</taxon>
        <taxon>Streptophyta</taxon>
        <taxon>Embryophyta</taxon>
        <taxon>Tracheophyta</taxon>
        <taxon>Spermatophyta</taxon>
        <taxon>Magnoliopsida</taxon>
        <taxon>Liliopsida</taxon>
        <taxon>Poales</taxon>
        <taxon>Poaceae</taxon>
        <taxon>PACMAD clade</taxon>
        <taxon>Panicoideae</taxon>
        <taxon>Panicodae</taxon>
        <taxon>Paniceae</taxon>
        <taxon>Anthephorinae</taxon>
        <taxon>Digitaria</taxon>
    </lineage>
</organism>
<evidence type="ECO:0000313" key="2">
    <source>
        <dbReference type="Proteomes" id="UP000636709"/>
    </source>
</evidence>
<dbReference type="Proteomes" id="UP000636709">
    <property type="component" value="Unassembled WGS sequence"/>
</dbReference>
<sequence length="144" mass="16601">MFRRNIKPLEESYCELCSSSLETDGHIFTDCPRASAIWATIGITARPTECRIPWTLGQHLLLPSSVHLDVILLILWNIWKACNATIFDSHLLSPIAVLLQVIDDMDTWRPRYQELQPDWDTWRNFLRASISSPHPCNFGLACHR</sequence>
<protein>
    <recommendedName>
        <fullName evidence="3">Reverse transcriptase zinc-binding domain-containing protein</fullName>
    </recommendedName>
</protein>
<reference evidence="1" key="1">
    <citation type="submission" date="2020-07" db="EMBL/GenBank/DDBJ databases">
        <title>Genome sequence and genetic diversity analysis of an under-domesticated orphan crop, white fonio (Digitaria exilis).</title>
        <authorList>
            <person name="Bennetzen J.L."/>
            <person name="Chen S."/>
            <person name="Ma X."/>
            <person name="Wang X."/>
            <person name="Yssel A.E.J."/>
            <person name="Chaluvadi S.R."/>
            <person name="Johnson M."/>
            <person name="Gangashetty P."/>
            <person name="Hamidou F."/>
            <person name="Sanogo M.D."/>
            <person name="Zwaenepoel A."/>
            <person name="Wallace J."/>
            <person name="Van De Peer Y."/>
            <person name="Van Deynze A."/>
        </authorList>
    </citation>
    <scope>NUCLEOTIDE SEQUENCE</scope>
    <source>
        <tissue evidence="1">Leaves</tissue>
    </source>
</reference>
<dbReference type="EMBL" id="JACEFO010001613">
    <property type="protein sequence ID" value="KAF8730985.1"/>
    <property type="molecule type" value="Genomic_DNA"/>
</dbReference>
<keyword evidence="2" id="KW-1185">Reference proteome</keyword>